<keyword evidence="2" id="KW-1185">Reference proteome</keyword>
<organism evidence="1 2">
    <name type="scientific">Acidithiobacillus ferrianus</name>
    <dbReference type="NCBI Taxonomy" id="2678518"/>
    <lineage>
        <taxon>Bacteria</taxon>
        <taxon>Pseudomonadati</taxon>
        <taxon>Pseudomonadota</taxon>
        <taxon>Acidithiobacillia</taxon>
        <taxon>Acidithiobacillales</taxon>
        <taxon>Acidithiobacillaceae</taxon>
        <taxon>Acidithiobacillus</taxon>
    </lineage>
</organism>
<proteinExistence type="predicted"/>
<name>A0ACD5H429_9PROT</name>
<evidence type="ECO:0000313" key="1">
    <source>
        <dbReference type="EMBL" id="XRI67753.1"/>
    </source>
</evidence>
<gene>
    <name evidence="1" type="ORF">GL267_008235</name>
</gene>
<evidence type="ECO:0000313" key="2">
    <source>
        <dbReference type="Proteomes" id="UP000470022"/>
    </source>
</evidence>
<dbReference type="EMBL" id="CP127523">
    <property type="protein sequence ID" value="XRI67753.1"/>
    <property type="molecule type" value="Genomic_DNA"/>
</dbReference>
<sequence>MLRGRINSKSSERDSGGQHAFLVLSLPFFLLISKESAMVALMTPSSRQLRTALALIAVRKSQWSFEKLAQELRVDDSLVKSCWRTLLENAWRLYPYRARSKAGHWQPDPSVKAMIALAAYRVRPDQTGDIARQYGVSLQDVEHWRRILVRRADRLF</sequence>
<dbReference type="Proteomes" id="UP000470022">
    <property type="component" value="Chromosome"/>
</dbReference>
<accession>A0ACD5H429</accession>
<reference evidence="1" key="1">
    <citation type="submission" date="2023-06" db="EMBL/GenBank/DDBJ databases">
        <title>Complete and circular genome of Acidithiobacillus ferrianus DSM 107098.</title>
        <authorList>
            <person name="Norris P.R."/>
            <person name="Falagan C."/>
            <person name="Moya-Beltran A."/>
            <person name="Castro M."/>
            <person name="Quatrini R."/>
            <person name="Johnson D.B."/>
        </authorList>
    </citation>
    <scope>NUCLEOTIDE SEQUENCE</scope>
    <source>
        <strain evidence="1">MG</strain>
    </source>
</reference>
<protein>
    <submittedName>
        <fullName evidence="1">Uncharacterized protein</fullName>
    </submittedName>
</protein>